<evidence type="ECO:0000313" key="2">
    <source>
        <dbReference type="EMBL" id="GEK90708.1"/>
    </source>
</evidence>
<dbReference type="CDD" id="cd07251">
    <property type="entry name" value="VOC_like"/>
    <property type="match status" value="1"/>
</dbReference>
<dbReference type="Proteomes" id="UP000321662">
    <property type="component" value="Unassembled WGS sequence"/>
</dbReference>
<evidence type="ECO:0000313" key="3">
    <source>
        <dbReference type="Proteomes" id="UP000321662"/>
    </source>
</evidence>
<dbReference type="InterPro" id="IPR004360">
    <property type="entry name" value="Glyas_Fos-R_dOase_dom"/>
</dbReference>
<evidence type="ECO:0000259" key="1">
    <source>
        <dbReference type="PROSITE" id="PS51819"/>
    </source>
</evidence>
<gene>
    <name evidence="2" type="ORF">AKA01nite_03300</name>
</gene>
<dbReference type="InterPro" id="IPR029068">
    <property type="entry name" value="Glyas_Bleomycin-R_OHBP_Dase"/>
</dbReference>
<proteinExistence type="predicted"/>
<dbReference type="PANTHER" id="PTHR36503">
    <property type="entry name" value="BLR2520 PROTEIN"/>
    <property type="match status" value="1"/>
</dbReference>
<protein>
    <submittedName>
        <fullName evidence="2">Lactoylglutathione lyase</fullName>
    </submittedName>
</protein>
<reference evidence="2 3" key="1">
    <citation type="submission" date="2019-07" db="EMBL/GenBank/DDBJ databases">
        <title>Whole genome shotgun sequence of Alkalibacterium kapii NBRC 103247.</title>
        <authorList>
            <person name="Hosoyama A."/>
            <person name="Uohara A."/>
            <person name="Ohji S."/>
            <person name="Ichikawa N."/>
        </authorList>
    </citation>
    <scope>NUCLEOTIDE SEQUENCE [LARGE SCALE GENOMIC DNA]</scope>
    <source>
        <strain evidence="2 3">NBRC 103247</strain>
    </source>
</reference>
<keyword evidence="3" id="KW-1185">Reference proteome</keyword>
<dbReference type="PROSITE" id="PS51819">
    <property type="entry name" value="VOC"/>
    <property type="match status" value="1"/>
</dbReference>
<comment type="caution">
    <text evidence="2">The sequence shown here is derived from an EMBL/GenBank/DDBJ whole genome shotgun (WGS) entry which is preliminary data.</text>
</comment>
<dbReference type="SUPFAM" id="SSF54593">
    <property type="entry name" value="Glyoxalase/Bleomycin resistance protein/Dihydroxybiphenyl dioxygenase"/>
    <property type="match status" value="1"/>
</dbReference>
<keyword evidence="2" id="KW-0456">Lyase</keyword>
<dbReference type="GO" id="GO:0016829">
    <property type="term" value="F:lyase activity"/>
    <property type="evidence" value="ECO:0007669"/>
    <property type="project" value="UniProtKB-KW"/>
</dbReference>
<dbReference type="EMBL" id="BJUY01000002">
    <property type="protein sequence ID" value="GEK90708.1"/>
    <property type="molecule type" value="Genomic_DNA"/>
</dbReference>
<dbReference type="Gene3D" id="3.10.180.10">
    <property type="entry name" value="2,3-Dihydroxybiphenyl 1,2-Dioxygenase, domain 1"/>
    <property type="match status" value="1"/>
</dbReference>
<organism evidence="2 3">
    <name type="scientific">Alkalibacterium kapii</name>
    <dbReference type="NCBI Taxonomy" id="426704"/>
    <lineage>
        <taxon>Bacteria</taxon>
        <taxon>Bacillati</taxon>
        <taxon>Bacillota</taxon>
        <taxon>Bacilli</taxon>
        <taxon>Lactobacillales</taxon>
        <taxon>Carnobacteriaceae</taxon>
        <taxon>Alkalibacterium</taxon>
    </lineage>
</organism>
<dbReference type="InterPro" id="IPR037523">
    <property type="entry name" value="VOC_core"/>
</dbReference>
<name>A0A511AR98_9LACT</name>
<sequence length="144" mass="16453">MLNRINIICLGVKDIGKSIQFYRDGLGFKTEEKDKDPKVIFFNTSGTKLELFPLESLAQDIDENNPPKKTGGFSGITLAYNTKSKEEVHEVIERARKAGATIEKEPQDVFWGGYHAYFSDPDGYYWEVAWGPDFTFDEKDMLEI</sequence>
<dbReference type="AlphaFoldDB" id="A0A511AR98"/>
<accession>A0A511AR98</accession>
<dbReference type="Pfam" id="PF00903">
    <property type="entry name" value="Glyoxalase"/>
    <property type="match status" value="1"/>
</dbReference>
<dbReference type="PANTHER" id="PTHR36503:SF1">
    <property type="entry name" value="BLR2520 PROTEIN"/>
    <property type="match status" value="1"/>
</dbReference>
<feature type="domain" description="VOC" evidence="1">
    <location>
        <begin position="4"/>
        <end position="131"/>
    </location>
</feature>